<evidence type="ECO:0000313" key="2">
    <source>
        <dbReference type="EMBL" id="EFM02873.1"/>
    </source>
</evidence>
<protein>
    <recommendedName>
        <fullName evidence="4">AbgT transporter family protein</fullName>
    </recommendedName>
</protein>
<evidence type="ECO:0000313" key="3">
    <source>
        <dbReference type="Proteomes" id="UP000004394"/>
    </source>
</evidence>
<keyword evidence="1" id="KW-0812">Transmembrane</keyword>
<dbReference type="BioCyc" id="PMAR862515-HMP:GMOO-258-MONOMER"/>
<keyword evidence="1" id="KW-0472">Membrane</keyword>
<gene>
    <name evidence="2" type="ORF">HMPREF0658_0248</name>
</gene>
<feature type="transmembrane region" description="Helical" evidence="1">
    <location>
        <begin position="66"/>
        <end position="93"/>
    </location>
</feature>
<dbReference type="OrthoDB" id="1111220at2"/>
<proteinExistence type="predicted"/>
<reference evidence="2" key="1">
    <citation type="submission" date="2010-07" db="EMBL/GenBank/DDBJ databases">
        <authorList>
            <person name="Muzny D."/>
            <person name="Qin X."/>
            <person name="Deng J."/>
            <person name="Jiang H."/>
            <person name="Liu Y."/>
            <person name="Qu J."/>
            <person name="Song X.-Z."/>
            <person name="Zhang L."/>
            <person name="Thornton R."/>
            <person name="Coyle M."/>
            <person name="Francisco L."/>
            <person name="Jackson L."/>
            <person name="Javaid M."/>
            <person name="Korchina V."/>
            <person name="Kovar C."/>
            <person name="Mata R."/>
            <person name="Mathew T."/>
            <person name="Ngo R."/>
            <person name="Nguyen L."/>
            <person name="Nguyen N."/>
            <person name="Okwuonu G."/>
            <person name="Ongeri F."/>
            <person name="Pham C."/>
            <person name="Simmons D."/>
            <person name="Wilczek-Boney K."/>
            <person name="Hale W."/>
            <person name="Jakkamsetti A."/>
            <person name="Pham P."/>
            <person name="Ruth R."/>
            <person name="San Lucas F."/>
            <person name="Warren J."/>
            <person name="Zhang J."/>
            <person name="Zhao Z."/>
            <person name="Zhou C."/>
            <person name="Zhu D."/>
            <person name="Lee S."/>
            <person name="Bess C."/>
            <person name="Blankenburg K."/>
            <person name="Forbes L."/>
            <person name="Fu Q."/>
            <person name="Gubbala S."/>
            <person name="Hirani K."/>
            <person name="Jayaseelan J.C."/>
            <person name="Lara F."/>
            <person name="Munidasa M."/>
            <person name="Palculict T."/>
            <person name="Patil S."/>
            <person name="Pu L.-L."/>
            <person name="Saada N."/>
            <person name="Tang L."/>
            <person name="Weissenberger G."/>
            <person name="Zhu Y."/>
            <person name="Hemphill L."/>
            <person name="Shang Y."/>
            <person name="Youmans B."/>
            <person name="Ayvaz T."/>
            <person name="Ross M."/>
            <person name="Santibanez J."/>
            <person name="Aqrawi P."/>
            <person name="Gross S."/>
            <person name="Joshi V."/>
            <person name="Fowler G."/>
            <person name="Nazareth L."/>
            <person name="Reid J."/>
            <person name="Worley K."/>
            <person name="Petrosino J."/>
            <person name="Highlander S."/>
            <person name="Gibbs R."/>
        </authorList>
    </citation>
    <scope>NUCLEOTIDE SEQUENCE [LARGE SCALE GENOMIC DNA]</scope>
    <source>
        <strain evidence="2">DSM 16973</strain>
    </source>
</reference>
<dbReference type="EMBL" id="AEEI01000008">
    <property type="protein sequence ID" value="EFM02873.1"/>
    <property type="molecule type" value="Genomic_DNA"/>
</dbReference>
<evidence type="ECO:0008006" key="4">
    <source>
        <dbReference type="Google" id="ProtNLM"/>
    </source>
</evidence>
<keyword evidence="3" id="KW-1185">Reference proteome</keyword>
<dbReference type="AlphaFoldDB" id="E0NPZ7"/>
<feature type="transmembrane region" description="Helical" evidence="1">
    <location>
        <begin position="105"/>
        <end position="133"/>
    </location>
</feature>
<feature type="transmembrane region" description="Helical" evidence="1">
    <location>
        <begin position="177"/>
        <end position="200"/>
    </location>
</feature>
<keyword evidence="1" id="KW-1133">Transmembrane helix</keyword>
<accession>E0NPZ7</accession>
<dbReference type="STRING" id="862515.HMPREF0658_0248"/>
<feature type="transmembrane region" description="Helical" evidence="1">
    <location>
        <begin position="145"/>
        <end position="165"/>
    </location>
</feature>
<dbReference type="RefSeq" id="WP_006947958.1">
    <property type="nucleotide sequence ID" value="NZ_BAJI01000005.1"/>
</dbReference>
<name>E0NPZ7_9BACT</name>
<comment type="caution">
    <text evidence="2">The sequence shown here is derived from an EMBL/GenBank/DDBJ whole genome shotgun (WGS) entry which is preliminary data.</text>
</comment>
<dbReference type="Proteomes" id="UP000004394">
    <property type="component" value="Unassembled WGS sequence"/>
</dbReference>
<evidence type="ECO:0000256" key="1">
    <source>
        <dbReference type="SAM" id="Phobius"/>
    </source>
</evidence>
<organism evidence="2 3">
    <name type="scientific">Hoylesella marshii DSM 16973 = JCM 13450</name>
    <dbReference type="NCBI Taxonomy" id="862515"/>
    <lineage>
        <taxon>Bacteria</taxon>
        <taxon>Pseudomonadati</taxon>
        <taxon>Bacteroidota</taxon>
        <taxon>Bacteroidia</taxon>
        <taxon>Bacteroidales</taxon>
        <taxon>Prevotellaceae</taxon>
        <taxon>Hoylesella</taxon>
    </lineage>
</organism>
<sequence length="208" mass="22844">MNNRAAIERYAAKGALALCVLYAFVILISWVVASSMPQLPLRSILSSEGVRWLFGHFTSNISGSMLAWLLLIAVAYGVIKDSGMVASVILLLARKKLPYRHLLALRFVAGLLMVLIAILVLLTCIPHAILLSVNGHLFPSSFSRSLIPILCFIGTVSAVTFGLVCGRYTSLVQVFRALIYGITAFSPTFFIYILVAQLYYTILYIVPL</sequence>
<dbReference type="HOGENOM" id="CLU_106177_0_0_10"/>
<dbReference type="eggNOG" id="COG2978">
    <property type="taxonomic scope" value="Bacteria"/>
</dbReference>
<feature type="transmembrane region" description="Helical" evidence="1">
    <location>
        <begin position="12"/>
        <end position="33"/>
    </location>
</feature>